<organism evidence="1">
    <name type="scientific">Arion vulgaris</name>
    <dbReference type="NCBI Taxonomy" id="1028688"/>
    <lineage>
        <taxon>Eukaryota</taxon>
        <taxon>Metazoa</taxon>
        <taxon>Spiralia</taxon>
        <taxon>Lophotrochozoa</taxon>
        <taxon>Mollusca</taxon>
        <taxon>Gastropoda</taxon>
        <taxon>Heterobranchia</taxon>
        <taxon>Euthyneura</taxon>
        <taxon>Panpulmonata</taxon>
        <taxon>Eupulmonata</taxon>
        <taxon>Stylommatophora</taxon>
        <taxon>Helicina</taxon>
        <taxon>Arionoidea</taxon>
        <taxon>Arionidae</taxon>
        <taxon>Arion</taxon>
    </lineage>
</organism>
<dbReference type="Gene3D" id="3.10.450.40">
    <property type="match status" value="1"/>
</dbReference>
<sequence length="68" mass="7423">KNKRNPVQFSIRPLNGPEIKELNEVVLKKVDEKASTILEESYGQKFTGCADKKDCLSSTSSPVGTGIV</sequence>
<gene>
    <name evidence="1" type="primary">ORF1454</name>
</gene>
<accession>A0A0B6XU08</accession>
<proteinExistence type="predicted"/>
<protein>
    <submittedName>
        <fullName evidence="1">Uncharacterized protein</fullName>
    </submittedName>
</protein>
<feature type="non-terminal residue" evidence="1">
    <location>
        <position position="1"/>
    </location>
</feature>
<evidence type="ECO:0000313" key="1">
    <source>
        <dbReference type="EMBL" id="CEK47477.1"/>
    </source>
</evidence>
<feature type="non-terminal residue" evidence="1">
    <location>
        <position position="68"/>
    </location>
</feature>
<dbReference type="AlphaFoldDB" id="A0A0B6XU08"/>
<dbReference type="EMBL" id="HACG01000612">
    <property type="protein sequence ID" value="CEK47477.1"/>
    <property type="molecule type" value="Transcribed_RNA"/>
</dbReference>
<name>A0A0B6XU08_9EUPU</name>
<reference evidence="1" key="1">
    <citation type="submission" date="2014-12" db="EMBL/GenBank/DDBJ databases">
        <title>Insight into the proteome of Arion vulgaris.</title>
        <authorList>
            <person name="Aradska J."/>
            <person name="Bulat T."/>
            <person name="Smidak R."/>
            <person name="Sarate P."/>
            <person name="Gangsoo J."/>
            <person name="Sialana F."/>
            <person name="Bilban M."/>
            <person name="Lubec G."/>
        </authorList>
    </citation>
    <scope>NUCLEOTIDE SEQUENCE</scope>
    <source>
        <tissue evidence="1">Skin</tissue>
    </source>
</reference>